<protein>
    <submittedName>
        <fullName evidence="1">Uncharacterized protein</fullName>
    </submittedName>
</protein>
<evidence type="ECO:0000313" key="1">
    <source>
        <dbReference type="EMBL" id="PZN84482.1"/>
    </source>
</evidence>
<sequence>MPKARLFGMDADKFVGNEFGRAERGAKPEPHGCGEPIQAMDGNQLPLVARSQAPAWEWGF</sequence>
<accession>A0A2W4RL65</accession>
<evidence type="ECO:0000313" key="2">
    <source>
        <dbReference type="Proteomes" id="UP000249396"/>
    </source>
</evidence>
<organism evidence="1 2">
    <name type="scientific">Candidatus Methylumidiphilus alinenensis</name>
    <dbReference type="NCBI Taxonomy" id="2202197"/>
    <lineage>
        <taxon>Bacteria</taxon>
        <taxon>Pseudomonadati</taxon>
        <taxon>Pseudomonadota</taxon>
        <taxon>Gammaproteobacteria</taxon>
        <taxon>Methylococcales</taxon>
        <taxon>Candidatus Methylumidiphilus</taxon>
    </lineage>
</organism>
<reference evidence="1 2" key="1">
    <citation type="journal article" date="2018" name="Aquat. Microb. Ecol.">
        <title>Gammaproteobacterial methanotrophs dominate.</title>
        <authorList>
            <person name="Rissanen A.J."/>
            <person name="Saarenheimo J."/>
            <person name="Tiirola M."/>
            <person name="Peura S."/>
            <person name="Aalto S.L."/>
            <person name="Karvinen A."/>
            <person name="Nykanen H."/>
        </authorList>
    </citation>
    <scope>NUCLEOTIDE SEQUENCE [LARGE SCALE GENOMIC DNA]</scope>
    <source>
        <strain evidence="1">AMbin10</strain>
    </source>
</reference>
<dbReference type="AlphaFoldDB" id="A0A2W4RL65"/>
<gene>
    <name evidence="1" type="ORF">DM484_02775</name>
</gene>
<dbReference type="EMBL" id="QJPH01000153">
    <property type="protein sequence ID" value="PZN84482.1"/>
    <property type="molecule type" value="Genomic_DNA"/>
</dbReference>
<dbReference type="Proteomes" id="UP000249396">
    <property type="component" value="Unassembled WGS sequence"/>
</dbReference>
<name>A0A2W4RL65_9GAMM</name>
<comment type="caution">
    <text evidence="1">The sequence shown here is derived from an EMBL/GenBank/DDBJ whole genome shotgun (WGS) entry which is preliminary data.</text>
</comment>
<proteinExistence type="predicted"/>